<evidence type="ECO:0000256" key="5">
    <source>
        <dbReference type="ARBA" id="ARBA00022989"/>
    </source>
</evidence>
<evidence type="ECO:0000256" key="7">
    <source>
        <dbReference type="RuleBase" id="RU363032"/>
    </source>
</evidence>
<feature type="transmembrane region" description="Helical" evidence="7">
    <location>
        <begin position="260"/>
        <end position="286"/>
    </location>
</feature>
<dbReference type="Gene3D" id="1.10.3720.10">
    <property type="entry name" value="MetI-like"/>
    <property type="match status" value="1"/>
</dbReference>
<feature type="transmembrane region" description="Helical" evidence="7">
    <location>
        <begin position="306"/>
        <end position="332"/>
    </location>
</feature>
<evidence type="ECO:0000256" key="1">
    <source>
        <dbReference type="ARBA" id="ARBA00004651"/>
    </source>
</evidence>
<keyword evidence="5 7" id="KW-1133">Transmembrane helix</keyword>
<feature type="transmembrane region" description="Helical" evidence="7">
    <location>
        <begin position="12"/>
        <end position="31"/>
    </location>
</feature>
<feature type="domain" description="ABC transmembrane type-1" evidence="8">
    <location>
        <begin position="99"/>
        <end position="329"/>
    </location>
</feature>
<dbReference type="CDD" id="cd06261">
    <property type="entry name" value="TM_PBP2"/>
    <property type="match status" value="1"/>
</dbReference>
<accession>A0AAU9EWL1</accession>
<evidence type="ECO:0000313" key="9">
    <source>
        <dbReference type="EMBL" id="BEQ15940.1"/>
    </source>
</evidence>
<dbReference type="SUPFAM" id="SSF161098">
    <property type="entry name" value="MetI-like"/>
    <property type="match status" value="1"/>
</dbReference>
<evidence type="ECO:0000256" key="6">
    <source>
        <dbReference type="ARBA" id="ARBA00023136"/>
    </source>
</evidence>
<evidence type="ECO:0000256" key="3">
    <source>
        <dbReference type="ARBA" id="ARBA00022475"/>
    </source>
</evidence>
<proteinExistence type="inferred from homology"/>
<keyword evidence="3" id="KW-1003">Cell membrane</keyword>
<dbReference type="AlphaFoldDB" id="A0AAU9EWL1"/>
<dbReference type="InterPro" id="IPR000515">
    <property type="entry name" value="MetI-like"/>
</dbReference>
<sequence>MSSMLLQKILRRIITIVPVIVLAMTVVFFVSHMVPSDPARLIAGQYASEEQVAQIRAEYGLDKPLPTQYLIYLRDTFTGRFGKSMHTRRPVMEDIEEFFPATMELALVSMFIVIVVGVPLGVVSAVRKDHLSDHASRLFALGGVSVPVFWLAILMQLYFYFKLGWLPVGDRLTYGLAPPTDITGLYILDSLLTGNWQTLGDSIRHIILPAAALSISSMSSVVRQTRSEMLKVLKEDYVVFHKAYGLARWRVIYKYALRNALTPTVSLVGLVFGLLLGGSFLVETVFNWPGIGQYVAQSVLSSDFPAIIGATMVVTLSYALVNLLVDVVYMLINPKVRL</sequence>
<dbReference type="PANTHER" id="PTHR43163:SF6">
    <property type="entry name" value="DIPEPTIDE TRANSPORT SYSTEM PERMEASE PROTEIN DPPB-RELATED"/>
    <property type="match status" value="1"/>
</dbReference>
<dbReference type="Pfam" id="PF00528">
    <property type="entry name" value="BPD_transp_1"/>
    <property type="match status" value="1"/>
</dbReference>
<dbReference type="InterPro" id="IPR035906">
    <property type="entry name" value="MetI-like_sf"/>
</dbReference>
<comment type="similarity">
    <text evidence="7">Belongs to the binding-protein-dependent transport system permease family.</text>
</comment>
<dbReference type="InterPro" id="IPR045621">
    <property type="entry name" value="BPD_transp_1_N"/>
</dbReference>
<dbReference type="EMBL" id="AP028679">
    <property type="protein sequence ID" value="BEQ15940.1"/>
    <property type="molecule type" value="Genomic_DNA"/>
</dbReference>
<keyword evidence="10" id="KW-1185">Reference proteome</keyword>
<organism evidence="9 10">
    <name type="scientific">Desulfoferula mesophila</name>
    <dbReference type="NCBI Taxonomy" id="3058419"/>
    <lineage>
        <taxon>Bacteria</taxon>
        <taxon>Pseudomonadati</taxon>
        <taxon>Thermodesulfobacteriota</taxon>
        <taxon>Desulfarculia</taxon>
        <taxon>Desulfarculales</taxon>
        <taxon>Desulfarculaceae</taxon>
        <taxon>Desulfoferula</taxon>
    </lineage>
</organism>
<evidence type="ECO:0000259" key="8">
    <source>
        <dbReference type="PROSITE" id="PS50928"/>
    </source>
</evidence>
<feature type="transmembrane region" description="Helical" evidence="7">
    <location>
        <begin position="202"/>
        <end position="222"/>
    </location>
</feature>
<gene>
    <name evidence="9" type="ORF">FAK_30060</name>
</gene>
<keyword evidence="2 7" id="KW-0813">Transport</keyword>
<keyword evidence="6 7" id="KW-0472">Membrane</keyword>
<dbReference type="GO" id="GO:0005886">
    <property type="term" value="C:plasma membrane"/>
    <property type="evidence" value="ECO:0007669"/>
    <property type="project" value="UniProtKB-SubCell"/>
</dbReference>
<dbReference type="Proteomes" id="UP001366166">
    <property type="component" value="Chromosome"/>
</dbReference>
<feature type="transmembrane region" description="Helical" evidence="7">
    <location>
        <begin position="138"/>
        <end position="161"/>
    </location>
</feature>
<dbReference type="PROSITE" id="PS50928">
    <property type="entry name" value="ABC_TM1"/>
    <property type="match status" value="1"/>
</dbReference>
<dbReference type="KEGG" id="dmp:FAK_30060"/>
<feature type="transmembrane region" description="Helical" evidence="7">
    <location>
        <begin position="105"/>
        <end position="126"/>
    </location>
</feature>
<keyword evidence="4 7" id="KW-0812">Transmembrane</keyword>
<dbReference type="GO" id="GO:0071916">
    <property type="term" value="F:dipeptide transmembrane transporter activity"/>
    <property type="evidence" value="ECO:0007669"/>
    <property type="project" value="TreeGrafter"/>
</dbReference>
<reference evidence="10" key="1">
    <citation type="journal article" date="2023" name="Arch. Microbiol.">
        <title>Desulfoferula mesophilus gen. nov. sp. nov., a mesophilic sulfate-reducing bacterium isolated from a brackish lake sediment.</title>
        <authorList>
            <person name="Watanabe T."/>
            <person name="Yabe T."/>
            <person name="Tsuji J.M."/>
            <person name="Fukui M."/>
        </authorList>
    </citation>
    <scope>NUCLEOTIDE SEQUENCE [LARGE SCALE GENOMIC DNA]</scope>
    <source>
        <strain evidence="10">12FAK</strain>
    </source>
</reference>
<evidence type="ECO:0000256" key="2">
    <source>
        <dbReference type="ARBA" id="ARBA00022448"/>
    </source>
</evidence>
<comment type="subcellular location">
    <subcellularLocation>
        <location evidence="1 7">Cell membrane</location>
        <topology evidence="1 7">Multi-pass membrane protein</topology>
    </subcellularLocation>
</comment>
<protein>
    <submittedName>
        <fullName evidence="9">Peptide ABC transporter permease</fullName>
    </submittedName>
</protein>
<dbReference type="RefSeq" id="WP_338601087.1">
    <property type="nucleotide sequence ID" value="NZ_AP028679.1"/>
</dbReference>
<dbReference type="Pfam" id="PF19300">
    <property type="entry name" value="BPD_transp_1_N"/>
    <property type="match status" value="1"/>
</dbReference>
<evidence type="ECO:0000256" key="4">
    <source>
        <dbReference type="ARBA" id="ARBA00022692"/>
    </source>
</evidence>
<dbReference type="PANTHER" id="PTHR43163">
    <property type="entry name" value="DIPEPTIDE TRANSPORT SYSTEM PERMEASE PROTEIN DPPB-RELATED"/>
    <property type="match status" value="1"/>
</dbReference>
<evidence type="ECO:0000313" key="10">
    <source>
        <dbReference type="Proteomes" id="UP001366166"/>
    </source>
</evidence>
<name>A0AAU9EWL1_9BACT</name>